<name>A0A1Y2AF67_9TREE</name>
<sequence>MTSQIPSDVLLAINRIHEFAEATGHKRSRSTTAVDARSHCHECQSLNVLLSQKDEVIRQQSALIAQQSLLLNSLSTARDNGPLSALKATHPGSHNFTDDIKRLQPFLLEQITSLTPSFSFYSSAFTWPDPLVPPPQDFLHFNPPTPWAPFILGSDVNMLDFLLDFTATSRAATYAQWSRSGSEACLSLFDASTPPNIRFVSQSLYRESAYDLQSAADFLRAREIIASYTMLLPLVELDMIAGTIELPDGDVPWSVHPQTALVTVYGHVEISLVKKLFRPVLPEVTSRWEYVTKSLSNIPIDAAREYHQLLSLFLLECLVKDPKSCTHGLTRVYIPDPEDEDIHVSWQDLKAYLIKNFAGALYRHGAEVERLIKHLQR</sequence>
<evidence type="ECO:0000313" key="2">
    <source>
        <dbReference type="Proteomes" id="UP000193986"/>
    </source>
</evidence>
<gene>
    <name evidence="1" type="ORF">BCR39DRAFT_554110</name>
</gene>
<organism evidence="1 2">
    <name type="scientific">Naematelia encephala</name>
    <dbReference type="NCBI Taxonomy" id="71784"/>
    <lineage>
        <taxon>Eukaryota</taxon>
        <taxon>Fungi</taxon>
        <taxon>Dikarya</taxon>
        <taxon>Basidiomycota</taxon>
        <taxon>Agaricomycotina</taxon>
        <taxon>Tremellomycetes</taxon>
        <taxon>Tremellales</taxon>
        <taxon>Naemateliaceae</taxon>
        <taxon>Naematelia</taxon>
    </lineage>
</organism>
<evidence type="ECO:0000313" key="1">
    <source>
        <dbReference type="EMBL" id="ORY21229.1"/>
    </source>
</evidence>
<comment type="caution">
    <text evidence="1">The sequence shown here is derived from an EMBL/GenBank/DDBJ whole genome shotgun (WGS) entry which is preliminary data.</text>
</comment>
<dbReference type="EMBL" id="MCFC01000116">
    <property type="protein sequence ID" value="ORY21229.1"/>
    <property type="molecule type" value="Genomic_DNA"/>
</dbReference>
<reference evidence="1 2" key="1">
    <citation type="submission" date="2016-07" db="EMBL/GenBank/DDBJ databases">
        <title>Pervasive Adenine N6-methylation of Active Genes in Fungi.</title>
        <authorList>
            <consortium name="DOE Joint Genome Institute"/>
            <person name="Mondo S.J."/>
            <person name="Dannebaum R.O."/>
            <person name="Kuo R.C."/>
            <person name="Labutti K."/>
            <person name="Haridas S."/>
            <person name="Kuo A."/>
            <person name="Salamov A."/>
            <person name="Ahrendt S.R."/>
            <person name="Lipzen A."/>
            <person name="Sullivan W."/>
            <person name="Andreopoulos W.B."/>
            <person name="Clum A."/>
            <person name="Lindquist E."/>
            <person name="Daum C."/>
            <person name="Ramamoorthy G.K."/>
            <person name="Gryganskyi A."/>
            <person name="Culley D."/>
            <person name="Magnuson J.K."/>
            <person name="James T.Y."/>
            <person name="O'Malley M.A."/>
            <person name="Stajich J.E."/>
            <person name="Spatafora J.W."/>
            <person name="Visel A."/>
            <person name="Grigoriev I.V."/>
        </authorList>
    </citation>
    <scope>NUCLEOTIDE SEQUENCE [LARGE SCALE GENOMIC DNA]</scope>
    <source>
        <strain evidence="1 2">68-887.2</strain>
    </source>
</reference>
<protein>
    <submittedName>
        <fullName evidence="1">Uncharacterized protein</fullName>
    </submittedName>
</protein>
<keyword evidence="2" id="KW-1185">Reference proteome</keyword>
<dbReference type="AlphaFoldDB" id="A0A1Y2AF67"/>
<dbReference type="InParanoid" id="A0A1Y2AF67"/>
<proteinExistence type="predicted"/>
<dbReference type="Proteomes" id="UP000193986">
    <property type="component" value="Unassembled WGS sequence"/>
</dbReference>
<accession>A0A1Y2AF67</accession>